<reference evidence="1" key="1">
    <citation type="submission" date="2024-12" db="EMBL/GenBank/DDBJ databases">
        <authorList>
            <person name="Wu N."/>
        </authorList>
    </citation>
    <scope>NUCLEOTIDE SEQUENCE</scope>
    <source>
        <strain evidence="1">P15</strain>
    </source>
</reference>
<organism evidence="1 2">
    <name type="scientific">Paenibacillus mesotrionivorans</name>
    <dbReference type="NCBI Taxonomy" id="3160968"/>
    <lineage>
        <taxon>Bacteria</taxon>
        <taxon>Bacillati</taxon>
        <taxon>Bacillota</taxon>
        <taxon>Bacilli</taxon>
        <taxon>Bacillales</taxon>
        <taxon>Paenibacillaceae</taxon>
        <taxon>Paenibacillus</taxon>
    </lineage>
</organism>
<dbReference type="EMBL" id="JBJURJ010000011">
    <property type="protein sequence ID" value="MFM9329966.1"/>
    <property type="molecule type" value="Genomic_DNA"/>
</dbReference>
<protein>
    <submittedName>
        <fullName evidence="1">Macrolide 2'-phosphotransferase</fullName>
    </submittedName>
</protein>
<proteinExistence type="predicted"/>
<accession>A0ACC7P0X8</accession>
<evidence type="ECO:0000313" key="1">
    <source>
        <dbReference type="EMBL" id="MFM9329966.1"/>
    </source>
</evidence>
<dbReference type="Proteomes" id="UP001631969">
    <property type="component" value="Unassembled WGS sequence"/>
</dbReference>
<keyword evidence="2" id="KW-1185">Reference proteome</keyword>
<comment type="caution">
    <text evidence="1">The sequence shown here is derived from an EMBL/GenBank/DDBJ whole genome shotgun (WGS) entry which is preliminary data.</text>
</comment>
<sequence>MNEKKRTMEEILEQARIHGIDIEPATARLNESGLDFLAVFADAADGVRWVLRQPRRSDVIESAAYERKALELVSRHLPVEVPDWRVHTQELIAYPMLGGEPAATINPELKQYDWVLDPAQLPEIFKQSLAETLAALHRIPEEEAVQAGLRVRSPAGVRQLLRERMDEVKAAFGVSRTLWERWEKWLADGSLWPEHSALVHGDLHPGHILVDSEGRVTGLLDWTEGEYADPAADFVTYYMLFGDEGLAELLSRYEQAGGRVWPRMAEHIKETAAAYPILIAIFAMKSGLEEYKLMACGALGVNENGEELTDGV</sequence>
<evidence type="ECO:0000313" key="2">
    <source>
        <dbReference type="Proteomes" id="UP001631969"/>
    </source>
</evidence>
<name>A0ACC7P0X8_9BACL</name>
<gene>
    <name evidence="1" type="ORF">ACI1P1_16845</name>
</gene>